<dbReference type="InterPro" id="IPR000182">
    <property type="entry name" value="GNAT_dom"/>
</dbReference>
<dbReference type="CDD" id="cd04301">
    <property type="entry name" value="NAT_SF"/>
    <property type="match status" value="2"/>
</dbReference>
<dbReference type="SUPFAM" id="SSF55729">
    <property type="entry name" value="Acyl-CoA N-acyltransferases (Nat)"/>
    <property type="match status" value="2"/>
</dbReference>
<keyword evidence="1 4" id="KW-0808">Transferase</keyword>
<keyword evidence="2" id="KW-0012">Acyltransferase</keyword>
<dbReference type="InterPro" id="IPR050832">
    <property type="entry name" value="Bact_Acetyltransf"/>
</dbReference>
<sequence>MQTFGADLIHRPLTAADAPAWAELTAATQKVDPGGEEYSASELAEELAVPGFDPATDSLGVFRGDTLVAIGLVHRKPTGEPELRYRLDGAVHPDHRRGGIGTALLRWQRDRTRRMHRDSGSALPGFVYASRHHGDADHEKILTVAGMEPVRWFFDMTCDLTAPLVTAPVPEGLRFADHAVSADEAVRLAYVETFGDHWGSPQADPDYWQHNFVGSGIFRRDLSRLAYDGDQIAGYVLCFRGERDRDDQGRERVWLGDIGVRRPWRRRGVAAALIADVLARCAAAGFPRAALGVDADNPTGALGVYQRAGFEVVHRWVSHGEQLPAPARPTTG</sequence>
<feature type="domain" description="N-acetyltransferase" evidence="3">
    <location>
        <begin position="177"/>
        <end position="326"/>
    </location>
</feature>
<protein>
    <submittedName>
        <fullName evidence="4">GNAT superfamily N-acetyltransferase</fullName>
    </submittedName>
</protein>
<dbReference type="Gene3D" id="3.40.630.30">
    <property type="match status" value="1"/>
</dbReference>
<dbReference type="AlphaFoldDB" id="A0A7W7CIU1"/>
<evidence type="ECO:0000256" key="2">
    <source>
        <dbReference type="ARBA" id="ARBA00023315"/>
    </source>
</evidence>
<gene>
    <name evidence="4" type="ORF">HNR67_008048</name>
</gene>
<accession>A0A7W7CIU1</accession>
<dbReference type="GO" id="GO:0016747">
    <property type="term" value="F:acyltransferase activity, transferring groups other than amino-acyl groups"/>
    <property type="evidence" value="ECO:0007669"/>
    <property type="project" value="InterPro"/>
</dbReference>
<comment type="caution">
    <text evidence="4">The sequence shown here is derived from an EMBL/GenBank/DDBJ whole genome shotgun (WGS) entry which is preliminary data.</text>
</comment>
<evidence type="ECO:0000259" key="3">
    <source>
        <dbReference type="PROSITE" id="PS51186"/>
    </source>
</evidence>
<evidence type="ECO:0000256" key="1">
    <source>
        <dbReference type="ARBA" id="ARBA00022679"/>
    </source>
</evidence>
<organism evidence="4 5">
    <name type="scientific">Crossiella cryophila</name>
    <dbReference type="NCBI Taxonomy" id="43355"/>
    <lineage>
        <taxon>Bacteria</taxon>
        <taxon>Bacillati</taxon>
        <taxon>Actinomycetota</taxon>
        <taxon>Actinomycetes</taxon>
        <taxon>Pseudonocardiales</taxon>
        <taxon>Pseudonocardiaceae</taxon>
        <taxon>Crossiella</taxon>
    </lineage>
</organism>
<dbReference type="EMBL" id="JACHMH010000001">
    <property type="protein sequence ID" value="MBB4681930.1"/>
    <property type="molecule type" value="Genomic_DNA"/>
</dbReference>
<dbReference type="Pfam" id="PF00583">
    <property type="entry name" value="Acetyltransf_1"/>
    <property type="match status" value="1"/>
</dbReference>
<evidence type="ECO:0000313" key="5">
    <source>
        <dbReference type="Proteomes" id="UP000533598"/>
    </source>
</evidence>
<feature type="domain" description="N-acetyltransferase" evidence="3">
    <location>
        <begin position="8"/>
        <end position="161"/>
    </location>
</feature>
<name>A0A7W7CIU1_9PSEU</name>
<proteinExistence type="predicted"/>
<dbReference type="Proteomes" id="UP000533598">
    <property type="component" value="Unassembled WGS sequence"/>
</dbReference>
<dbReference type="InterPro" id="IPR016181">
    <property type="entry name" value="Acyl_CoA_acyltransferase"/>
</dbReference>
<reference evidence="4 5" key="1">
    <citation type="submission" date="2020-08" db="EMBL/GenBank/DDBJ databases">
        <title>Sequencing the genomes of 1000 actinobacteria strains.</title>
        <authorList>
            <person name="Klenk H.-P."/>
        </authorList>
    </citation>
    <scope>NUCLEOTIDE SEQUENCE [LARGE SCALE GENOMIC DNA]</scope>
    <source>
        <strain evidence="4 5">DSM 44230</strain>
    </source>
</reference>
<dbReference type="RefSeq" id="WP_185008860.1">
    <property type="nucleotide sequence ID" value="NZ_BAAAUI010000034.1"/>
</dbReference>
<keyword evidence="5" id="KW-1185">Reference proteome</keyword>
<dbReference type="PROSITE" id="PS51186">
    <property type="entry name" value="GNAT"/>
    <property type="match status" value="2"/>
</dbReference>
<dbReference type="PANTHER" id="PTHR43877">
    <property type="entry name" value="AMINOALKYLPHOSPHONATE N-ACETYLTRANSFERASE-RELATED-RELATED"/>
    <property type="match status" value="1"/>
</dbReference>
<evidence type="ECO:0000313" key="4">
    <source>
        <dbReference type="EMBL" id="MBB4681930.1"/>
    </source>
</evidence>